<proteinExistence type="predicted"/>
<comment type="caution">
    <text evidence="1">The sequence shown here is derived from an EMBL/GenBank/DDBJ whole genome shotgun (WGS) entry which is preliminary data.</text>
</comment>
<keyword evidence="2" id="KW-1185">Reference proteome</keyword>
<protein>
    <submittedName>
        <fullName evidence="1">Uncharacterized protein</fullName>
    </submittedName>
</protein>
<dbReference type="Proteomes" id="UP001222325">
    <property type="component" value="Unassembled WGS sequence"/>
</dbReference>
<sequence>MTSTNELPPRLVRLAAAHLGEVRGELLRVAPRDAAPVAVLLEREHVCHAIVVQHALWRLRVPHRCWARAHARTPSRGARSRWTGWAARTRAGSKLAAWLTVPRMGSTRNQRPSGRENTSARKTGGVVIGSICDVDALPRTVPLLLLLRSLTAGLAFSLPFALSLLGGTEPPSRR</sequence>
<name>A0AAD6UFJ1_9AGAR</name>
<accession>A0AAD6UFJ1</accession>
<dbReference type="AlphaFoldDB" id="A0AAD6UFJ1"/>
<evidence type="ECO:0000313" key="2">
    <source>
        <dbReference type="Proteomes" id="UP001222325"/>
    </source>
</evidence>
<dbReference type="EMBL" id="JARJCN010000005">
    <property type="protein sequence ID" value="KAJ7100839.1"/>
    <property type="molecule type" value="Genomic_DNA"/>
</dbReference>
<gene>
    <name evidence="1" type="ORF">B0H15DRAFT_817480</name>
</gene>
<organism evidence="1 2">
    <name type="scientific">Mycena belliarum</name>
    <dbReference type="NCBI Taxonomy" id="1033014"/>
    <lineage>
        <taxon>Eukaryota</taxon>
        <taxon>Fungi</taxon>
        <taxon>Dikarya</taxon>
        <taxon>Basidiomycota</taxon>
        <taxon>Agaricomycotina</taxon>
        <taxon>Agaricomycetes</taxon>
        <taxon>Agaricomycetidae</taxon>
        <taxon>Agaricales</taxon>
        <taxon>Marasmiineae</taxon>
        <taxon>Mycenaceae</taxon>
        <taxon>Mycena</taxon>
    </lineage>
</organism>
<reference evidence="1" key="1">
    <citation type="submission" date="2023-03" db="EMBL/GenBank/DDBJ databases">
        <title>Massive genome expansion in bonnet fungi (Mycena s.s.) driven by repeated elements and novel gene families across ecological guilds.</title>
        <authorList>
            <consortium name="Lawrence Berkeley National Laboratory"/>
            <person name="Harder C.B."/>
            <person name="Miyauchi S."/>
            <person name="Viragh M."/>
            <person name="Kuo A."/>
            <person name="Thoen E."/>
            <person name="Andreopoulos B."/>
            <person name="Lu D."/>
            <person name="Skrede I."/>
            <person name="Drula E."/>
            <person name="Henrissat B."/>
            <person name="Morin E."/>
            <person name="Kohler A."/>
            <person name="Barry K."/>
            <person name="LaButti K."/>
            <person name="Morin E."/>
            <person name="Salamov A."/>
            <person name="Lipzen A."/>
            <person name="Mereny Z."/>
            <person name="Hegedus B."/>
            <person name="Baldrian P."/>
            <person name="Stursova M."/>
            <person name="Weitz H."/>
            <person name="Taylor A."/>
            <person name="Grigoriev I.V."/>
            <person name="Nagy L.G."/>
            <person name="Martin F."/>
            <person name="Kauserud H."/>
        </authorList>
    </citation>
    <scope>NUCLEOTIDE SEQUENCE</scope>
    <source>
        <strain evidence="1">CBHHK173m</strain>
    </source>
</reference>
<evidence type="ECO:0000313" key="1">
    <source>
        <dbReference type="EMBL" id="KAJ7100839.1"/>
    </source>
</evidence>